<dbReference type="Proteomes" id="UP001153761">
    <property type="component" value="Chromosome"/>
</dbReference>
<dbReference type="Pfam" id="PF11741">
    <property type="entry name" value="AMIN"/>
    <property type="match status" value="1"/>
</dbReference>
<dbReference type="EMBL" id="LO018304">
    <property type="protein sequence ID" value="CUM61710.1"/>
    <property type="molecule type" value="Genomic_DNA"/>
</dbReference>
<dbReference type="RefSeq" id="WP_227351255.1">
    <property type="nucleotide sequence ID" value="NZ_JBAVBW010000125.1"/>
</dbReference>
<proteinExistence type="predicted"/>
<feature type="domain" description="AMIN" evidence="2">
    <location>
        <begin position="58"/>
        <end position="143"/>
    </location>
</feature>
<evidence type="ECO:0000256" key="1">
    <source>
        <dbReference type="SAM" id="MobiDB-lite"/>
    </source>
</evidence>
<feature type="region of interest" description="Disordered" evidence="1">
    <location>
        <begin position="158"/>
        <end position="233"/>
    </location>
</feature>
<evidence type="ECO:0000313" key="4">
    <source>
        <dbReference type="EMBL" id="CUM61710.1"/>
    </source>
</evidence>
<sequence length="473" mass="50642">MQAQNFKQKFKQTVQTCVASDVTALYGSMLLRTSSIFTCLALATAYPLTTQAASVVDWKIDPNTGIVEVELPPGNQPQLSVYNLPPRLILDLPNTEVKVNITERYETGVVSQVSLIQTKPQQAQLVVEFTPGITIDPQTLDLRQIGIDNLWVLRPTLQTLPPEPPATPPSSVATAQPQTTPTPSPTRTATATQTTATVKPTAPQKPPQYSVRQYDPRQTVLPNPQPTRDSSLDVVRVPVSQPRQAQLFPTVPPPPQTTAYRPPIQVSQGFAAAPNPQYSGTASLPQAVPFGQPLPPGQQQSYLNPRAPTILLPTGTDLTLLYPTEDQVRLTRRSERQDVLLLQGGIVDSLGNYIVPPDTPIVGEFETTTKGSRFIAQAINLDGRSIPIQGQSNWIPGSLEVRPERVGIGTGAGSLAGFLISGFTGVGALVGAIAGAGIGIGTSPSPTTLQPGQIISIQLTQDLTTPNFFLVNQ</sequence>
<evidence type="ECO:0000259" key="2">
    <source>
        <dbReference type="Pfam" id="PF11741"/>
    </source>
</evidence>
<evidence type="ECO:0000313" key="3">
    <source>
        <dbReference type="EMBL" id="CAD5918019.1"/>
    </source>
</evidence>
<feature type="compositionally biased region" description="Polar residues" evidence="1">
    <location>
        <begin position="220"/>
        <end position="229"/>
    </location>
</feature>
<organism evidence="4">
    <name type="scientific">Planktothrix agardhii</name>
    <name type="common">Oscillatoria agardhii</name>
    <dbReference type="NCBI Taxonomy" id="1160"/>
    <lineage>
        <taxon>Bacteria</taxon>
        <taxon>Bacillati</taxon>
        <taxon>Cyanobacteriota</taxon>
        <taxon>Cyanophyceae</taxon>
        <taxon>Oscillatoriophycideae</taxon>
        <taxon>Oscillatoriales</taxon>
        <taxon>Microcoleaceae</taxon>
        <taxon>Planktothrix</taxon>
    </lineage>
</organism>
<dbReference type="InterPro" id="IPR021731">
    <property type="entry name" value="AMIN_dom"/>
</dbReference>
<reference evidence="3" key="2">
    <citation type="submission" date="2020-09" db="EMBL/GenBank/DDBJ databases">
        <authorList>
            <person name="Blom J."/>
        </authorList>
    </citation>
    <scope>NUCLEOTIDE SEQUENCE</scope>
    <source>
        <strain evidence="3">No.66</strain>
    </source>
</reference>
<accession>A0A1J1JJM6</accession>
<name>A0A1J1JJM6_PLAAG</name>
<reference evidence="4" key="1">
    <citation type="submission" date="2015-09" db="EMBL/GenBank/DDBJ databases">
        <authorList>
            <person name="Jackson K.R."/>
            <person name="Lunt B.L."/>
            <person name="Fisher J.N.B."/>
            <person name="Gardner A.V."/>
            <person name="Bailey M.E."/>
            <person name="Deus L.M."/>
            <person name="Earl A.S."/>
            <person name="Gibby P.D."/>
            <person name="Hartmann K.A."/>
            <person name="Liu J.E."/>
            <person name="Manci A.M."/>
            <person name="Nielsen D.A."/>
            <person name="Solomon M.B."/>
            <person name="Breakwell D.P."/>
            <person name="Burnett S.H."/>
            <person name="Grose J.H."/>
        </authorList>
    </citation>
    <scope>NUCLEOTIDE SEQUENCE</scope>
    <source>
        <strain evidence="4">7805</strain>
    </source>
</reference>
<feature type="compositionally biased region" description="Low complexity" evidence="1">
    <location>
        <begin position="169"/>
        <end position="202"/>
    </location>
</feature>
<dbReference type="EMBL" id="LR882963">
    <property type="protein sequence ID" value="CAD5918019.1"/>
    <property type="molecule type" value="Genomic_DNA"/>
</dbReference>
<gene>
    <name evidence="3" type="ORF">PANO66_00492</name>
    <name evidence="4" type="ORF">PLAM_3744</name>
</gene>
<protein>
    <recommendedName>
        <fullName evidence="2">AMIN domain-containing protein</fullName>
    </recommendedName>
</protein>
<dbReference type="AlphaFoldDB" id="A0A1J1JJM6"/>